<dbReference type="KEGG" id="cavi:CAV_0542"/>
<feature type="transmembrane region" description="Helical" evidence="1">
    <location>
        <begin position="72"/>
        <end position="89"/>
    </location>
</feature>
<gene>
    <name evidence="2" type="ORF">CAV_0542</name>
</gene>
<sequence length="105" mass="11934">MNFLDFLEYLPLILVGFFMGLFKALRAEVLREDEEDESVTSKFDVLKIFIVEGIQGAVFCFVVYGLLSLTELPYIFKVCVGALIAYLGIDKAMELVEKVLSIRKK</sequence>
<keyword evidence="3" id="KW-1185">Reference proteome</keyword>
<keyword evidence="1" id="KW-1133">Transmembrane helix</keyword>
<name>A0A222MWC6_9BACT</name>
<evidence type="ECO:0000256" key="1">
    <source>
        <dbReference type="SAM" id="Phobius"/>
    </source>
</evidence>
<accession>A0A222MWC6</accession>
<reference evidence="2 3" key="1">
    <citation type="submission" date="2017-07" db="EMBL/GenBank/DDBJ databases">
        <title>Analysis of two Campylobacter avium genomes and identification of a novel hippuricase gene.</title>
        <authorList>
            <person name="Miller W.G."/>
            <person name="Chapman M.H."/>
            <person name="Yee E."/>
            <person name="Revez J."/>
            <person name="Bono J.L."/>
            <person name="Rossi M."/>
        </authorList>
    </citation>
    <scope>NUCLEOTIDE SEQUENCE [LARGE SCALE GENOMIC DNA]</scope>
    <source>
        <strain evidence="2 3">LMG 24591</strain>
    </source>
</reference>
<evidence type="ECO:0000313" key="2">
    <source>
        <dbReference type="EMBL" id="ASQ30209.1"/>
    </source>
</evidence>
<keyword evidence="1" id="KW-0472">Membrane</keyword>
<dbReference type="OrthoDB" id="10014234at2"/>
<protein>
    <submittedName>
        <fullName evidence="2">Uncharacterized protein</fullName>
    </submittedName>
</protein>
<evidence type="ECO:0000313" key="3">
    <source>
        <dbReference type="Proteomes" id="UP000201169"/>
    </source>
</evidence>
<organism evidence="2 3">
    <name type="scientific">Campylobacter avium LMG 24591</name>
    <dbReference type="NCBI Taxonomy" id="522484"/>
    <lineage>
        <taxon>Bacteria</taxon>
        <taxon>Pseudomonadati</taxon>
        <taxon>Campylobacterota</taxon>
        <taxon>Epsilonproteobacteria</taxon>
        <taxon>Campylobacterales</taxon>
        <taxon>Campylobacteraceae</taxon>
        <taxon>Campylobacter</taxon>
    </lineage>
</organism>
<keyword evidence="1" id="KW-0812">Transmembrane</keyword>
<proteinExistence type="predicted"/>
<dbReference type="AlphaFoldDB" id="A0A222MWC6"/>
<dbReference type="RefSeq" id="WP_094324980.1">
    <property type="nucleotide sequence ID" value="NZ_CP022347.1"/>
</dbReference>
<feature type="transmembrane region" description="Helical" evidence="1">
    <location>
        <begin position="6"/>
        <end position="25"/>
    </location>
</feature>
<feature type="transmembrane region" description="Helical" evidence="1">
    <location>
        <begin position="45"/>
        <end position="66"/>
    </location>
</feature>
<dbReference type="Proteomes" id="UP000201169">
    <property type="component" value="Chromosome"/>
</dbReference>
<dbReference type="EMBL" id="CP022347">
    <property type="protein sequence ID" value="ASQ30209.1"/>
    <property type="molecule type" value="Genomic_DNA"/>
</dbReference>